<evidence type="ECO:0000313" key="7">
    <source>
        <dbReference type="Proteomes" id="UP000775213"/>
    </source>
</evidence>
<protein>
    <submittedName>
        <fullName evidence="6">Uncharacterized protein</fullName>
    </submittedName>
</protein>
<reference evidence="6 7" key="1">
    <citation type="journal article" date="2021" name="Hortic Res">
        <title>Chromosome-scale assembly of the Dendrobium chrysotoxum genome enhances the understanding of orchid evolution.</title>
        <authorList>
            <person name="Zhang Y."/>
            <person name="Zhang G.Q."/>
            <person name="Zhang D."/>
            <person name="Liu X.D."/>
            <person name="Xu X.Y."/>
            <person name="Sun W.H."/>
            <person name="Yu X."/>
            <person name="Zhu X."/>
            <person name="Wang Z.W."/>
            <person name="Zhao X."/>
            <person name="Zhong W.Y."/>
            <person name="Chen H."/>
            <person name="Yin W.L."/>
            <person name="Huang T."/>
            <person name="Niu S.C."/>
            <person name="Liu Z.J."/>
        </authorList>
    </citation>
    <scope>NUCLEOTIDE SEQUENCE [LARGE SCALE GENOMIC DNA]</scope>
    <source>
        <strain evidence="6">Lindl</strain>
    </source>
</reference>
<accession>A0AAV7G9L6</accession>
<proteinExistence type="inferred from homology"/>
<evidence type="ECO:0000256" key="3">
    <source>
        <dbReference type="ARBA" id="ARBA00022448"/>
    </source>
</evidence>
<dbReference type="EMBL" id="JAGFBR010000016">
    <property type="protein sequence ID" value="KAH0453101.1"/>
    <property type="molecule type" value="Genomic_DNA"/>
</dbReference>
<keyword evidence="5" id="KW-0653">Protein transport</keyword>
<dbReference type="PANTHER" id="PTHR13673:SF0">
    <property type="entry name" value="VPS35 ENDOSOMAL PROTEIN-SORTING FACTOR-LIKE"/>
    <property type="match status" value="1"/>
</dbReference>
<dbReference type="AlphaFoldDB" id="A0AAV7G9L6"/>
<dbReference type="Proteomes" id="UP000775213">
    <property type="component" value="Unassembled WGS sequence"/>
</dbReference>
<evidence type="ECO:0000256" key="2">
    <source>
        <dbReference type="ARBA" id="ARBA00010704"/>
    </source>
</evidence>
<comment type="caution">
    <text evidence="6">The sequence shown here is derived from an EMBL/GenBank/DDBJ whole genome shotgun (WGS) entry which is preliminary data.</text>
</comment>
<dbReference type="PANTHER" id="PTHR13673">
    <property type="entry name" value="ESOPHAGEAL CANCER ASSOCIATED PROTEIN"/>
    <property type="match status" value="1"/>
</dbReference>
<keyword evidence="3" id="KW-0813">Transport</keyword>
<name>A0AAV7G9L6_DENCH</name>
<dbReference type="GO" id="GO:0005768">
    <property type="term" value="C:endosome"/>
    <property type="evidence" value="ECO:0007669"/>
    <property type="project" value="UniProtKB-SubCell"/>
</dbReference>
<dbReference type="GO" id="GO:0032456">
    <property type="term" value="P:endocytic recycling"/>
    <property type="evidence" value="ECO:0007669"/>
    <property type="project" value="InterPro"/>
</dbReference>
<comment type="similarity">
    <text evidence="2">Belongs to the VPS35L family.</text>
</comment>
<sequence length="967" mass="110042">MEFGRRDYLADDSTFSLPRTPVQDHPLTAIRAVAAVQDKGVASSVSRDRSHSKIDATRDGKVDFEDPLRAHVADPSSNVQIFDNTSRRSLSKEVGQFSAKEWAVFNKALSQKFSYSNMITIPSAFDIVSRNNKEHNKSLADVHIEELEDPEMVIKEEKKVITQQEYVSRLQELKAEIGRAWNADDLLQFYPTLFLLVIDIMDMFGDLVWERIKRKAEYSDDGTFVCSLPESFLSVDVSSQAKETCYNWFCKIGSIRELLPRIYLELAILHCRRFLDDHHMQCLQRLTRMMRGLADPLASAYCHLYMAHRAALVHCKDTGYLIMSISDINFSLRRIISDKEARKNDSDRNIKLTISLMEPTIEWIMKCIFMEGRQKPNDILVEFGFGSGTLDSTWKIPWTSIIIHHLVRQLPSKIISAYLFEILEVFELIKDLSLDQHLNYRLLGLKLCESPPHLAYVESILNRVMQVISQYNQLEEYLVVANAYLDIILQCSMDSLLSSILDGILKRAKDRRVDETELDALQSILMKLLKYFSSIENAFASEHFMALYELLSGISKNVINLDMLEKATRSRSISDPTSIQMLFEISKALHDSIDILNEDYQQKSQLICYFVRMVGFGDDRERHLTFLATCRAAFSYFDMVMDTLVLLSNNLASGAIKGASKFSNFVKACVAFSEATIPSIPNQIRCMKLFIATAEVALFAGLFSHTKGLLNSAIDCLLCLDLPGSYKSIIEDEILPLTCKLCSILAFIPGINGGIVQIQSRLMLVIDNQPWASSKMRTKVFCAIISVCSCLSQSLLPPPKNMKVAGHNEMLFFGDESYEQEISLVTRDALQCLFKAIEQDPASASKGKLALEACNCLIINFKNKCECKELNIKIYKIVWVDLILDLTIQRFFFSCVVKSNLRLMSIFKSFYIDRSLCIIVMYSSVMDLIWSTSTKQIIQEGCIRLKESLELPTDEIFEAKAKANEYF</sequence>
<keyword evidence="4" id="KW-0967">Endosome</keyword>
<dbReference type="InterPro" id="IPR029705">
    <property type="entry name" value="VPS35L"/>
</dbReference>
<organism evidence="6 7">
    <name type="scientific">Dendrobium chrysotoxum</name>
    <name type="common">Orchid</name>
    <dbReference type="NCBI Taxonomy" id="161865"/>
    <lineage>
        <taxon>Eukaryota</taxon>
        <taxon>Viridiplantae</taxon>
        <taxon>Streptophyta</taxon>
        <taxon>Embryophyta</taxon>
        <taxon>Tracheophyta</taxon>
        <taxon>Spermatophyta</taxon>
        <taxon>Magnoliopsida</taxon>
        <taxon>Liliopsida</taxon>
        <taxon>Asparagales</taxon>
        <taxon>Orchidaceae</taxon>
        <taxon>Epidendroideae</taxon>
        <taxon>Malaxideae</taxon>
        <taxon>Dendrobiinae</taxon>
        <taxon>Dendrobium</taxon>
    </lineage>
</organism>
<comment type="subcellular location">
    <subcellularLocation>
        <location evidence="1">Endosome</location>
    </subcellularLocation>
</comment>
<keyword evidence="7" id="KW-1185">Reference proteome</keyword>
<gene>
    <name evidence="6" type="ORF">IEQ34_017425</name>
</gene>
<evidence type="ECO:0000256" key="1">
    <source>
        <dbReference type="ARBA" id="ARBA00004177"/>
    </source>
</evidence>
<evidence type="ECO:0000313" key="6">
    <source>
        <dbReference type="EMBL" id="KAH0453101.1"/>
    </source>
</evidence>
<dbReference type="GO" id="GO:0015031">
    <property type="term" value="P:protein transport"/>
    <property type="evidence" value="ECO:0007669"/>
    <property type="project" value="UniProtKB-KW"/>
</dbReference>
<evidence type="ECO:0000256" key="5">
    <source>
        <dbReference type="ARBA" id="ARBA00022927"/>
    </source>
</evidence>
<evidence type="ECO:0000256" key="4">
    <source>
        <dbReference type="ARBA" id="ARBA00022753"/>
    </source>
</evidence>